<feature type="region of interest" description="Disordered" evidence="1">
    <location>
        <begin position="1"/>
        <end position="50"/>
    </location>
</feature>
<comment type="caution">
    <text evidence="2">The sequence shown here is derived from an EMBL/GenBank/DDBJ whole genome shotgun (WGS) entry which is preliminary data.</text>
</comment>
<feature type="compositionally biased region" description="Basic and acidic residues" evidence="1">
    <location>
        <begin position="1"/>
        <end position="15"/>
    </location>
</feature>
<evidence type="ECO:0000256" key="1">
    <source>
        <dbReference type="SAM" id="MobiDB-lite"/>
    </source>
</evidence>
<dbReference type="EMBL" id="VSRR010087528">
    <property type="protein sequence ID" value="MPC91373.1"/>
    <property type="molecule type" value="Genomic_DNA"/>
</dbReference>
<proteinExistence type="predicted"/>
<accession>A0A5B7JA77</accession>
<organism evidence="2 3">
    <name type="scientific">Portunus trituberculatus</name>
    <name type="common">Swimming crab</name>
    <name type="synonym">Neptunus trituberculatus</name>
    <dbReference type="NCBI Taxonomy" id="210409"/>
    <lineage>
        <taxon>Eukaryota</taxon>
        <taxon>Metazoa</taxon>
        <taxon>Ecdysozoa</taxon>
        <taxon>Arthropoda</taxon>
        <taxon>Crustacea</taxon>
        <taxon>Multicrustacea</taxon>
        <taxon>Malacostraca</taxon>
        <taxon>Eumalacostraca</taxon>
        <taxon>Eucarida</taxon>
        <taxon>Decapoda</taxon>
        <taxon>Pleocyemata</taxon>
        <taxon>Brachyura</taxon>
        <taxon>Eubrachyura</taxon>
        <taxon>Portunoidea</taxon>
        <taxon>Portunidae</taxon>
        <taxon>Portuninae</taxon>
        <taxon>Portunus</taxon>
    </lineage>
</organism>
<dbReference type="AlphaFoldDB" id="A0A5B7JA77"/>
<name>A0A5B7JA77_PORTR</name>
<dbReference type="Proteomes" id="UP000324222">
    <property type="component" value="Unassembled WGS sequence"/>
</dbReference>
<sequence>MFEPMEEQKTWDGRREKKRKRERKKEKEEKRKASCASRPKVTLQPRGTGGPHLKIYLLTLSSYRGSLYGFLEIRLRLMTLLRLPFPTK</sequence>
<evidence type="ECO:0000313" key="3">
    <source>
        <dbReference type="Proteomes" id="UP000324222"/>
    </source>
</evidence>
<gene>
    <name evidence="2" type="ORF">E2C01_086405</name>
</gene>
<reference evidence="2 3" key="1">
    <citation type="submission" date="2019-05" db="EMBL/GenBank/DDBJ databases">
        <title>Another draft genome of Portunus trituberculatus and its Hox gene families provides insights of decapod evolution.</title>
        <authorList>
            <person name="Jeong J.-H."/>
            <person name="Song I."/>
            <person name="Kim S."/>
            <person name="Choi T."/>
            <person name="Kim D."/>
            <person name="Ryu S."/>
            <person name="Kim W."/>
        </authorList>
    </citation>
    <scope>NUCLEOTIDE SEQUENCE [LARGE SCALE GENOMIC DNA]</scope>
    <source>
        <tissue evidence="2">Muscle</tissue>
    </source>
</reference>
<evidence type="ECO:0000313" key="2">
    <source>
        <dbReference type="EMBL" id="MPC91373.1"/>
    </source>
</evidence>
<protein>
    <submittedName>
        <fullName evidence="2">Uncharacterized protein</fullName>
    </submittedName>
</protein>
<keyword evidence="3" id="KW-1185">Reference proteome</keyword>